<dbReference type="Gramene" id="TraesCS2A02G420200.1">
    <property type="protein sequence ID" value="TraesCS2A02G420200.1"/>
    <property type="gene ID" value="TraesCS2A02G420200"/>
</dbReference>
<proteinExistence type="predicted"/>
<dbReference type="Proteomes" id="UP000019116">
    <property type="component" value="Chromosome 2A"/>
</dbReference>
<sequence>MAMRQQLLEGRALDHELVSIIIRRYTQSDQESNIECPYMKWRHNMEPEFVTLVLADHEYVTNTSIQEQLAGKDIPYDITSSQMFFLPVPLEEGWIVLMWDMMSRKLHVLDPLIRGDGPSEAKKGKLEMIVWKLHHALFECLNEYYVGWPTQGSQWVTKYPVVAEESFTRDETGGCVLHAIRHYDGSKLKIPLTKYNADKTKRQALHECLKLRGNSSKLVHDAFWTAVFATASYVNQNVMLPYCRNSRRSTTRVPKGLAQPKATSLIDDHVKEEIWNIVGDVPETGVIGLVGA</sequence>
<organism evidence="1">
    <name type="scientific">Triticum aestivum</name>
    <name type="common">Wheat</name>
    <dbReference type="NCBI Taxonomy" id="4565"/>
    <lineage>
        <taxon>Eukaryota</taxon>
        <taxon>Viridiplantae</taxon>
        <taxon>Streptophyta</taxon>
        <taxon>Embryophyta</taxon>
        <taxon>Tracheophyta</taxon>
        <taxon>Spermatophyta</taxon>
        <taxon>Magnoliopsida</taxon>
        <taxon>Liliopsida</taxon>
        <taxon>Poales</taxon>
        <taxon>Poaceae</taxon>
        <taxon>BOP clade</taxon>
        <taxon>Pooideae</taxon>
        <taxon>Triticodae</taxon>
        <taxon>Triticeae</taxon>
        <taxon>Triticinae</taxon>
        <taxon>Triticum</taxon>
    </lineage>
</organism>
<evidence type="ECO:0000313" key="2">
    <source>
        <dbReference type="Proteomes" id="UP000019116"/>
    </source>
</evidence>
<evidence type="ECO:0008006" key="3">
    <source>
        <dbReference type="Google" id="ProtNLM"/>
    </source>
</evidence>
<reference evidence="1" key="1">
    <citation type="submission" date="2018-08" db="EMBL/GenBank/DDBJ databases">
        <authorList>
            <person name="Rossello M."/>
        </authorList>
    </citation>
    <scope>NUCLEOTIDE SEQUENCE [LARGE SCALE GENOMIC DNA]</scope>
    <source>
        <strain evidence="1">cv. Chinese Spring</strain>
    </source>
</reference>
<accession>A0A3B6B308</accession>
<dbReference type="AlphaFoldDB" id="A0A3B6B308"/>
<dbReference type="EnsemblPlants" id="TraesCS2A02G420200.1">
    <property type="protein sequence ID" value="TraesCS2A02G420200.1"/>
    <property type="gene ID" value="TraesCS2A02G420200"/>
</dbReference>
<dbReference type="SUPFAM" id="SSF54001">
    <property type="entry name" value="Cysteine proteinases"/>
    <property type="match status" value="1"/>
</dbReference>
<reference evidence="1" key="2">
    <citation type="submission" date="2018-10" db="UniProtKB">
        <authorList>
            <consortium name="EnsemblPlants"/>
        </authorList>
    </citation>
    <scope>IDENTIFICATION</scope>
</reference>
<dbReference type="Gramene" id="TraesROB_scaffold_084405_01G000100.1">
    <property type="protein sequence ID" value="TraesROB_scaffold_084405_01G000100.1"/>
    <property type="gene ID" value="TraesROB_scaffold_084405_01G000100"/>
</dbReference>
<evidence type="ECO:0000313" key="1">
    <source>
        <dbReference type="EnsemblPlants" id="TraesCS2A02G420200.1"/>
    </source>
</evidence>
<dbReference type="OrthoDB" id="693934at2759"/>
<name>A0A3B6B308_WHEAT</name>
<protein>
    <recommendedName>
        <fullName evidence="3">Ubiquitin-like protease family profile domain-containing protein</fullName>
    </recommendedName>
</protein>
<dbReference type="Gramene" id="TraesCS2A03G1005100.1">
    <property type="protein sequence ID" value="TraesCS2A03G1005100.1.CDS"/>
    <property type="gene ID" value="TraesCS2A03G1005100"/>
</dbReference>
<keyword evidence="2" id="KW-1185">Reference proteome</keyword>
<dbReference type="InterPro" id="IPR038765">
    <property type="entry name" value="Papain-like_cys_pep_sf"/>
</dbReference>